<accession>A0A6J2X9G9</accession>
<dbReference type="InterPro" id="IPR047574">
    <property type="entry name" value="AD"/>
</dbReference>
<dbReference type="InterPro" id="IPR046857">
    <property type="entry name" value="Gemin6_Sm-like_dom"/>
</dbReference>
<dbReference type="InterPro" id="IPR009422">
    <property type="entry name" value="Gemin6"/>
</dbReference>
<sequence>MDLFEDLIFKNDPIYMKNLVGKLVKINTIEKTSYTGKLYVIDPIYKTVILHCKPTDSEENPQVVIVFHHAIESFEVISHEVDETYLEQKETQEVDCDVNLEKSKLRKWLGQMFIQAEEVGDYLKIEDHLVIMPPYGVNNCICNNTIILEKIRNIISSMPADFK</sequence>
<organism evidence="2 3">
    <name type="scientific">Sitophilus oryzae</name>
    <name type="common">Rice weevil</name>
    <name type="synonym">Curculio oryzae</name>
    <dbReference type="NCBI Taxonomy" id="7048"/>
    <lineage>
        <taxon>Eukaryota</taxon>
        <taxon>Metazoa</taxon>
        <taxon>Ecdysozoa</taxon>
        <taxon>Arthropoda</taxon>
        <taxon>Hexapoda</taxon>
        <taxon>Insecta</taxon>
        <taxon>Pterygota</taxon>
        <taxon>Neoptera</taxon>
        <taxon>Endopterygota</taxon>
        <taxon>Coleoptera</taxon>
        <taxon>Polyphaga</taxon>
        <taxon>Cucujiformia</taxon>
        <taxon>Curculionidae</taxon>
        <taxon>Dryophthorinae</taxon>
        <taxon>Sitophilus</taxon>
    </lineage>
</organism>
<reference evidence="3" key="1">
    <citation type="submission" date="2025-08" db="UniProtKB">
        <authorList>
            <consortium name="RefSeq"/>
        </authorList>
    </citation>
    <scope>IDENTIFICATION</scope>
    <source>
        <tissue evidence="3">Gonads</tissue>
    </source>
</reference>
<gene>
    <name evidence="3" type="primary">LOC115876284</name>
</gene>
<dbReference type="KEGG" id="soy:115876284"/>
<dbReference type="GO" id="GO:0032797">
    <property type="term" value="C:SMN complex"/>
    <property type="evidence" value="ECO:0007669"/>
    <property type="project" value="TreeGrafter"/>
</dbReference>
<dbReference type="Pfam" id="PF06372">
    <property type="entry name" value="Gemin6"/>
    <property type="match status" value="1"/>
</dbReference>
<dbReference type="Proteomes" id="UP000504635">
    <property type="component" value="Unplaced"/>
</dbReference>
<feature type="domain" description="AD" evidence="1">
    <location>
        <begin position="75"/>
        <end position="163"/>
    </location>
</feature>
<dbReference type="GO" id="GO:0005634">
    <property type="term" value="C:nucleus"/>
    <property type="evidence" value="ECO:0007669"/>
    <property type="project" value="InterPro"/>
</dbReference>
<dbReference type="GeneID" id="115876284"/>
<dbReference type="PANTHER" id="PTHR14710:SF2">
    <property type="entry name" value="GEM-ASSOCIATED PROTEIN 6"/>
    <property type="match status" value="1"/>
</dbReference>
<name>A0A6J2X9G9_SITOR</name>
<dbReference type="PANTHER" id="PTHR14710">
    <property type="entry name" value="GEM-ASSOCIATED PROTEIN 6"/>
    <property type="match status" value="1"/>
</dbReference>
<proteinExistence type="predicted"/>
<keyword evidence="2" id="KW-1185">Reference proteome</keyword>
<protein>
    <submittedName>
        <fullName evidence="3">Uncharacterized protein LOC115876284</fullName>
    </submittedName>
</protein>
<dbReference type="GO" id="GO:0000245">
    <property type="term" value="P:spliceosomal complex assembly"/>
    <property type="evidence" value="ECO:0007669"/>
    <property type="project" value="InterPro"/>
</dbReference>
<evidence type="ECO:0000259" key="1">
    <source>
        <dbReference type="PROSITE" id="PS52001"/>
    </source>
</evidence>
<dbReference type="InParanoid" id="A0A6J2X9G9"/>
<evidence type="ECO:0000313" key="3">
    <source>
        <dbReference type="RefSeq" id="XP_030747867.1"/>
    </source>
</evidence>
<dbReference type="GO" id="GO:0000387">
    <property type="term" value="P:spliceosomal snRNP assembly"/>
    <property type="evidence" value="ECO:0007669"/>
    <property type="project" value="TreeGrafter"/>
</dbReference>
<dbReference type="PROSITE" id="PS52001">
    <property type="entry name" value="AD"/>
    <property type="match status" value="1"/>
</dbReference>
<evidence type="ECO:0000313" key="2">
    <source>
        <dbReference type="Proteomes" id="UP000504635"/>
    </source>
</evidence>
<dbReference type="Gene3D" id="2.30.30.100">
    <property type="match status" value="1"/>
</dbReference>
<dbReference type="RefSeq" id="XP_030747867.1">
    <property type="nucleotide sequence ID" value="XM_030892007.1"/>
</dbReference>
<dbReference type="AlphaFoldDB" id="A0A6J2X9G9"/>
<dbReference type="OrthoDB" id="77463at2759"/>